<protein>
    <submittedName>
        <fullName evidence="1">Uncharacterized protein</fullName>
    </submittedName>
</protein>
<organism evidence="1 2">
    <name type="scientific">Hypholoma sublateritium (strain FD-334 SS-4)</name>
    <dbReference type="NCBI Taxonomy" id="945553"/>
    <lineage>
        <taxon>Eukaryota</taxon>
        <taxon>Fungi</taxon>
        <taxon>Dikarya</taxon>
        <taxon>Basidiomycota</taxon>
        <taxon>Agaricomycotina</taxon>
        <taxon>Agaricomycetes</taxon>
        <taxon>Agaricomycetidae</taxon>
        <taxon>Agaricales</taxon>
        <taxon>Agaricineae</taxon>
        <taxon>Strophariaceae</taxon>
        <taxon>Hypholoma</taxon>
    </lineage>
</organism>
<evidence type="ECO:0000313" key="2">
    <source>
        <dbReference type="Proteomes" id="UP000054270"/>
    </source>
</evidence>
<accession>A0A0D2PN32</accession>
<name>A0A0D2PN32_HYPSF</name>
<reference evidence="2" key="1">
    <citation type="submission" date="2014-04" db="EMBL/GenBank/DDBJ databases">
        <title>Evolutionary Origins and Diversification of the Mycorrhizal Mutualists.</title>
        <authorList>
            <consortium name="DOE Joint Genome Institute"/>
            <consortium name="Mycorrhizal Genomics Consortium"/>
            <person name="Kohler A."/>
            <person name="Kuo A."/>
            <person name="Nagy L.G."/>
            <person name="Floudas D."/>
            <person name="Copeland A."/>
            <person name="Barry K.W."/>
            <person name="Cichocki N."/>
            <person name="Veneault-Fourrey C."/>
            <person name="LaButti K."/>
            <person name="Lindquist E.A."/>
            <person name="Lipzen A."/>
            <person name="Lundell T."/>
            <person name="Morin E."/>
            <person name="Murat C."/>
            <person name="Riley R."/>
            <person name="Ohm R."/>
            <person name="Sun H."/>
            <person name="Tunlid A."/>
            <person name="Henrissat B."/>
            <person name="Grigoriev I.V."/>
            <person name="Hibbett D.S."/>
            <person name="Martin F."/>
        </authorList>
    </citation>
    <scope>NUCLEOTIDE SEQUENCE [LARGE SCALE GENOMIC DNA]</scope>
    <source>
        <strain evidence="2">FD-334 SS-4</strain>
    </source>
</reference>
<dbReference type="EMBL" id="KN817518">
    <property type="protein sequence ID" value="KJA29646.1"/>
    <property type="molecule type" value="Genomic_DNA"/>
</dbReference>
<proteinExistence type="predicted"/>
<sequence length="86" mass="9731">MSQAAKWQPFLELCKLRKGNWWARKFYCTCVLFESTLRRARVRRCGCLLFTGAITWPSDAGAAGSGGKGCEFQISELIRSWKKLPG</sequence>
<evidence type="ECO:0000313" key="1">
    <source>
        <dbReference type="EMBL" id="KJA29646.1"/>
    </source>
</evidence>
<dbReference type="Proteomes" id="UP000054270">
    <property type="component" value="Unassembled WGS sequence"/>
</dbReference>
<keyword evidence="2" id="KW-1185">Reference proteome</keyword>
<dbReference type="AlphaFoldDB" id="A0A0D2PN32"/>
<gene>
    <name evidence="1" type="ORF">HYPSUDRAFT_226792</name>
</gene>